<dbReference type="CDD" id="cd04907">
    <property type="entry name" value="ACT_ThrD-I_2"/>
    <property type="match status" value="1"/>
</dbReference>
<comment type="catalytic activity">
    <reaction evidence="1 12">
        <text>L-threonine = 2-oxobutanoate + NH4(+)</text>
        <dbReference type="Rhea" id="RHEA:22108"/>
        <dbReference type="ChEBI" id="CHEBI:16763"/>
        <dbReference type="ChEBI" id="CHEBI:28938"/>
        <dbReference type="ChEBI" id="CHEBI:57926"/>
        <dbReference type="EC" id="4.3.1.19"/>
    </reaction>
</comment>
<dbReference type="InterPro" id="IPR036052">
    <property type="entry name" value="TrpB-like_PALP_sf"/>
</dbReference>
<dbReference type="GO" id="GO:0030170">
    <property type="term" value="F:pyridoxal phosphate binding"/>
    <property type="evidence" value="ECO:0007669"/>
    <property type="project" value="InterPro"/>
</dbReference>
<reference evidence="14 15" key="1">
    <citation type="journal article" date="2011" name="Stand. Genomic Sci.">
        <title>Complete genome sequence of the thermophilic sulfur-reducer Hippea maritima type strain (MH(2)).</title>
        <authorList>
            <person name="Huntemann M."/>
            <person name="Lu M."/>
            <person name="Nolan M."/>
            <person name="Lapidus A."/>
            <person name="Lucas S."/>
            <person name="Hammon N."/>
            <person name="Deshpande S."/>
            <person name="Cheng J.F."/>
            <person name="Tapia R."/>
            <person name="Han C."/>
            <person name="Goodwin L."/>
            <person name="Pitluck S."/>
            <person name="Liolios K."/>
            <person name="Pagani I."/>
            <person name="Ivanova N."/>
            <person name="Ovchinikova G."/>
            <person name="Pati A."/>
            <person name="Chen A."/>
            <person name="Palaniappan K."/>
            <person name="Land M."/>
            <person name="Hauser L."/>
            <person name="Jeffries C.D."/>
            <person name="Detter J.C."/>
            <person name="Brambilla E.M."/>
            <person name="Rohde M."/>
            <person name="Spring S."/>
            <person name="Goker M."/>
            <person name="Woyke T."/>
            <person name="Bristow J."/>
            <person name="Eisen J.A."/>
            <person name="Markowitz V."/>
            <person name="Hugenholtz P."/>
            <person name="Kyrpides N.C."/>
            <person name="Klenk H.P."/>
            <person name="Mavromatis K."/>
        </authorList>
    </citation>
    <scope>NUCLEOTIDE SEQUENCE [LARGE SCALE GENOMIC DNA]</scope>
    <source>
        <strain evidence="15">ATCC 700847 / DSM 10411 / MH2</strain>
    </source>
</reference>
<comment type="function">
    <text evidence="11 12">Catalyzes the anaerobic formation of alpha-ketobutyrate and ammonia from threonine in a two-step reaction. The first step involved a dehydration of threonine and a production of enamine intermediates (aminocrotonate), which tautomerizes to its imine form (iminobutyrate). Both intermediates are unstable and short-lived. The second step is the nonenzymatic hydrolysis of the enamine/imine intermediates to form 2-ketobutyrate and free ammonia. In the low water environment of the cell, the second step is accelerated by RidA.</text>
</comment>
<keyword evidence="7" id="KW-0677">Repeat</keyword>
<keyword evidence="5 12" id="KW-0028">Amino-acid biosynthesis</keyword>
<comment type="pathway">
    <text evidence="3 12">Amino-acid biosynthesis; L-isoleucine biosynthesis; 2-oxobutanoate from L-threonine: step 1/1.</text>
</comment>
<evidence type="ECO:0000256" key="6">
    <source>
        <dbReference type="ARBA" id="ARBA00022624"/>
    </source>
</evidence>
<evidence type="ECO:0000256" key="9">
    <source>
        <dbReference type="ARBA" id="ARBA00023239"/>
    </source>
</evidence>
<dbReference type="eggNOG" id="COG1171">
    <property type="taxonomic scope" value="Bacteria"/>
</dbReference>
<keyword evidence="10 12" id="KW-0100">Branched-chain amino acid biosynthesis</keyword>
<dbReference type="PANTHER" id="PTHR48078:SF11">
    <property type="entry name" value="THREONINE DEHYDRATASE, MITOCHONDRIAL"/>
    <property type="match status" value="1"/>
</dbReference>
<dbReference type="SUPFAM" id="SSF53686">
    <property type="entry name" value="Tryptophan synthase beta subunit-like PLP-dependent enzymes"/>
    <property type="match status" value="1"/>
</dbReference>
<dbReference type="GO" id="GO:0006565">
    <property type="term" value="P:L-serine catabolic process"/>
    <property type="evidence" value="ECO:0007669"/>
    <property type="project" value="TreeGrafter"/>
</dbReference>
<feature type="domain" description="ACT-like" evidence="13">
    <location>
        <begin position="329"/>
        <end position="401"/>
    </location>
</feature>
<evidence type="ECO:0000256" key="2">
    <source>
        <dbReference type="ARBA" id="ARBA00001933"/>
    </source>
</evidence>
<name>F2LWW9_HIPMA</name>
<proteinExistence type="inferred from homology"/>
<keyword evidence="6 12" id="KW-0412">Isoleucine biosynthesis</keyword>
<reference evidence="15" key="2">
    <citation type="submission" date="2011-03" db="EMBL/GenBank/DDBJ databases">
        <title>The complete genome of Hippea maritima DSM 10411.</title>
        <authorList>
            <consortium name="US DOE Joint Genome Institute (JGI-PGF)"/>
            <person name="Lucas S."/>
            <person name="Copeland A."/>
            <person name="Lapidus A."/>
            <person name="Bruce D."/>
            <person name="Goodwin L."/>
            <person name="Pitluck S."/>
            <person name="Peters L."/>
            <person name="Kyrpides N."/>
            <person name="Mavromatis K."/>
            <person name="Pagani I."/>
            <person name="Ivanova N."/>
            <person name="Mikhailova N."/>
            <person name="Lu M."/>
            <person name="Detter J.C."/>
            <person name="Tapia R."/>
            <person name="Han C."/>
            <person name="Land M."/>
            <person name="Hauser L."/>
            <person name="Markowitz V."/>
            <person name="Cheng J.-F."/>
            <person name="Hugenholtz P."/>
            <person name="Woyke T."/>
            <person name="Wu D."/>
            <person name="Spring S."/>
            <person name="Schroeder M."/>
            <person name="Brambilla E."/>
            <person name="Klenk H.-P."/>
            <person name="Eisen J.A."/>
        </authorList>
    </citation>
    <scope>NUCLEOTIDE SEQUENCE [LARGE SCALE GENOMIC DNA]</scope>
    <source>
        <strain evidence="15">ATCC 700847 / DSM 10411 / MH2</strain>
    </source>
</reference>
<dbReference type="Gene3D" id="3.40.1020.10">
    <property type="entry name" value="Biosynthetic Threonine Deaminase, Domain 3"/>
    <property type="match status" value="1"/>
</dbReference>
<comment type="similarity">
    <text evidence="4 12">Belongs to the serine/threonine dehydratase family.</text>
</comment>
<dbReference type="AlphaFoldDB" id="F2LWW9"/>
<evidence type="ECO:0000256" key="1">
    <source>
        <dbReference type="ARBA" id="ARBA00001274"/>
    </source>
</evidence>
<dbReference type="NCBIfam" id="TIGR01124">
    <property type="entry name" value="ilvA_2Cterm"/>
    <property type="match status" value="1"/>
</dbReference>
<dbReference type="NCBIfam" id="NF006674">
    <property type="entry name" value="PRK09224.1"/>
    <property type="match status" value="1"/>
</dbReference>
<dbReference type="FunFam" id="3.40.50.1100:FF:000008">
    <property type="entry name" value="L-threonine dehydratase"/>
    <property type="match status" value="1"/>
</dbReference>
<dbReference type="RefSeq" id="WP_013682190.1">
    <property type="nucleotide sequence ID" value="NC_015318.1"/>
</dbReference>
<dbReference type="InterPro" id="IPR001721">
    <property type="entry name" value="TD_ACT-like"/>
</dbReference>
<dbReference type="UniPathway" id="UPA00047">
    <property type="reaction ID" value="UER00054"/>
</dbReference>
<dbReference type="PROSITE" id="PS00165">
    <property type="entry name" value="DEHYDRATASE_SER_THR"/>
    <property type="match status" value="1"/>
</dbReference>
<comment type="cofactor">
    <cofactor evidence="2 12">
        <name>pyridoxal 5'-phosphate</name>
        <dbReference type="ChEBI" id="CHEBI:597326"/>
    </cofactor>
</comment>
<organism evidence="14 15">
    <name type="scientific">Hippea maritima (strain ATCC 700847 / DSM 10411 / MH2)</name>
    <dbReference type="NCBI Taxonomy" id="760142"/>
    <lineage>
        <taxon>Bacteria</taxon>
        <taxon>Pseudomonadati</taxon>
        <taxon>Campylobacterota</taxon>
        <taxon>Desulfurellia</taxon>
        <taxon>Desulfurellales</taxon>
        <taxon>Hippeaceae</taxon>
        <taxon>Hippea</taxon>
    </lineage>
</organism>
<dbReference type="GO" id="GO:0003941">
    <property type="term" value="F:L-serine ammonia-lyase activity"/>
    <property type="evidence" value="ECO:0007669"/>
    <property type="project" value="TreeGrafter"/>
</dbReference>
<dbReference type="PROSITE" id="PS51672">
    <property type="entry name" value="ACT_LIKE"/>
    <property type="match status" value="2"/>
</dbReference>
<evidence type="ECO:0000256" key="11">
    <source>
        <dbReference type="ARBA" id="ARBA00025527"/>
    </source>
</evidence>
<dbReference type="GO" id="GO:0009097">
    <property type="term" value="P:isoleucine biosynthetic process"/>
    <property type="evidence" value="ECO:0007669"/>
    <property type="project" value="UniProtKB-UniRule"/>
</dbReference>
<dbReference type="EC" id="4.3.1.19" evidence="12"/>
<dbReference type="STRING" id="760142.Hipma_1191"/>
<dbReference type="HOGENOM" id="CLU_021152_6_2_7"/>
<dbReference type="EMBL" id="CP002606">
    <property type="protein sequence ID" value="AEA34153.1"/>
    <property type="molecule type" value="Genomic_DNA"/>
</dbReference>
<evidence type="ECO:0000256" key="7">
    <source>
        <dbReference type="ARBA" id="ARBA00022737"/>
    </source>
</evidence>
<dbReference type="GO" id="GO:0006567">
    <property type="term" value="P:L-threonine catabolic process"/>
    <property type="evidence" value="ECO:0007669"/>
    <property type="project" value="TreeGrafter"/>
</dbReference>
<comment type="subunit">
    <text evidence="12">Homotetramer.</text>
</comment>
<dbReference type="CDD" id="cd01562">
    <property type="entry name" value="Thr-dehyd"/>
    <property type="match status" value="1"/>
</dbReference>
<evidence type="ECO:0000256" key="5">
    <source>
        <dbReference type="ARBA" id="ARBA00022605"/>
    </source>
</evidence>
<dbReference type="InParanoid" id="F2LWW9"/>
<dbReference type="PANTHER" id="PTHR48078">
    <property type="entry name" value="THREONINE DEHYDRATASE, MITOCHONDRIAL-RELATED"/>
    <property type="match status" value="1"/>
</dbReference>
<dbReference type="SMR" id="F2LWW9"/>
<evidence type="ECO:0000256" key="8">
    <source>
        <dbReference type="ARBA" id="ARBA00022898"/>
    </source>
</evidence>
<keyword evidence="15" id="KW-1185">Reference proteome</keyword>
<evidence type="ECO:0000259" key="13">
    <source>
        <dbReference type="PROSITE" id="PS51672"/>
    </source>
</evidence>
<evidence type="ECO:0000256" key="3">
    <source>
        <dbReference type="ARBA" id="ARBA00004810"/>
    </source>
</evidence>
<evidence type="ECO:0000313" key="14">
    <source>
        <dbReference type="EMBL" id="AEA34153.1"/>
    </source>
</evidence>
<dbReference type="InterPro" id="IPR000634">
    <property type="entry name" value="Ser/Thr_deHydtase_PyrdxlP-BS"/>
</dbReference>
<dbReference type="FunCoup" id="F2LWW9">
    <property type="interactions" value="277"/>
</dbReference>
<dbReference type="GO" id="GO:0004794">
    <property type="term" value="F:threonine deaminase activity"/>
    <property type="evidence" value="ECO:0007669"/>
    <property type="project" value="UniProtKB-UniRule"/>
</dbReference>
<evidence type="ECO:0000256" key="12">
    <source>
        <dbReference type="RuleBase" id="RU362012"/>
    </source>
</evidence>
<dbReference type="SUPFAM" id="SSF55021">
    <property type="entry name" value="ACT-like"/>
    <property type="match status" value="2"/>
</dbReference>
<keyword evidence="8 12" id="KW-0663">Pyridoxal phosphate</keyword>
<dbReference type="Proteomes" id="UP000008139">
    <property type="component" value="Chromosome"/>
</dbReference>
<dbReference type="OrthoDB" id="9811476at2"/>
<dbReference type="InterPro" id="IPR045865">
    <property type="entry name" value="ACT-like_dom_sf"/>
</dbReference>
<dbReference type="Pfam" id="PF00291">
    <property type="entry name" value="PALP"/>
    <property type="match status" value="1"/>
</dbReference>
<feature type="domain" description="ACT-like" evidence="13">
    <location>
        <begin position="424"/>
        <end position="495"/>
    </location>
</feature>
<protein>
    <recommendedName>
        <fullName evidence="12">L-threonine dehydratase</fullName>
        <ecNumber evidence="12">4.3.1.19</ecNumber>
    </recommendedName>
    <alternativeName>
        <fullName evidence="12">Threonine deaminase</fullName>
    </alternativeName>
</protein>
<gene>
    <name evidence="12" type="primary">ilvA</name>
    <name evidence="14" type="ordered locus">Hipma_1191</name>
</gene>
<evidence type="ECO:0000313" key="15">
    <source>
        <dbReference type="Proteomes" id="UP000008139"/>
    </source>
</evidence>
<dbReference type="InterPro" id="IPR001926">
    <property type="entry name" value="TrpB-like_PALP"/>
</dbReference>
<keyword evidence="9 12" id="KW-0456">Lyase</keyword>
<dbReference type="InterPro" id="IPR005787">
    <property type="entry name" value="Thr_deHydtase_biosynth"/>
</dbReference>
<sequence length="503" mass="57009">MDDIFRLILTARVYDIVKETPLDYAANLSKKLNNKILLKREDLQDVFSFKIRGAYNKIVHLSGNEKKKGVIAASAGNHAQGVALSAKKLGIKAVIVMPETTPQIKVNAVKRHGAEVVLKGDNYSEAYEYCKTLIRETGLVYIPPFDDELVIAGQGTIGHEIIRQTTKEDVYAIFVPVGGGGLIAGIATFIKNVYPNIKIIGVEPTESNAMYLSLKENHRIVLDRVGIFADGVAVKEVGELTFEKAKQYVDEVILVNVDEIASSIKDIYYDTRNIVEPAGALAVAGIKKYIKEHNLKNKTFIAINSGANMNFDRLSYVAERAVIGEHQEALYAVKIPEEPGEFKKFCQTVVQDKNVSEFHYRLASRNEAYILVGLTVDYEKENREILQRMKKAGYYAMDVTHNELIKDHIRYMIGGKCQFAKNEIFYDFRFPEKAGALMRFLNNMKEKWNISAFHYRRHGGEFGRVFIGFEIPEGEKKEFEELLKKINYDYVDETKNIACRLFL</sequence>
<dbReference type="InterPro" id="IPR038110">
    <property type="entry name" value="TD_ACT-like_sf"/>
</dbReference>
<dbReference type="Gene3D" id="3.40.50.1100">
    <property type="match status" value="2"/>
</dbReference>
<evidence type="ECO:0000256" key="10">
    <source>
        <dbReference type="ARBA" id="ARBA00023304"/>
    </source>
</evidence>
<dbReference type="Pfam" id="PF00585">
    <property type="entry name" value="Thr_dehydrat_C"/>
    <property type="match status" value="2"/>
</dbReference>
<accession>F2LWW9</accession>
<dbReference type="InterPro" id="IPR050147">
    <property type="entry name" value="Ser/Thr_Dehydratase"/>
</dbReference>
<evidence type="ECO:0000256" key="4">
    <source>
        <dbReference type="ARBA" id="ARBA00010869"/>
    </source>
</evidence>
<dbReference type="CDD" id="cd04906">
    <property type="entry name" value="ACT_ThrD-I_1"/>
    <property type="match status" value="1"/>
</dbReference>
<dbReference type="KEGG" id="hmr:Hipma_1191"/>